<evidence type="ECO:0000256" key="4">
    <source>
        <dbReference type="SAM" id="Coils"/>
    </source>
</evidence>
<dbReference type="InterPro" id="IPR019814">
    <property type="entry name" value="Translation_initiation_fac_3_N"/>
</dbReference>
<dbReference type="HAMAP" id="MF_00080">
    <property type="entry name" value="IF_3"/>
    <property type="match status" value="1"/>
</dbReference>
<dbReference type="Pfam" id="PF05198">
    <property type="entry name" value="IF3_N"/>
    <property type="match status" value="1"/>
</dbReference>
<organism evidence="9 10">
    <name type="scientific">Cyclotella cryptica</name>
    <dbReference type="NCBI Taxonomy" id="29204"/>
    <lineage>
        <taxon>Eukaryota</taxon>
        <taxon>Sar</taxon>
        <taxon>Stramenopiles</taxon>
        <taxon>Ochrophyta</taxon>
        <taxon>Bacillariophyta</taxon>
        <taxon>Coscinodiscophyceae</taxon>
        <taxon>Thalassiosirophycidae</taxon>
        <taxon>Stephanodiscales</taxon>
        <taxon>Stephanodiscaceae</taxon>
        <taxon>Cyclotella</taxon>
    </lineage>
</organism>
<dbReference type="Proteomes" id="UP001516023">
    <property type="component" value="Unassembled WGS sequence"/>
</dbReference>
<evidence type="ECO:0000256" key="1">
    <source>
        <dbReference type="ARBA" id="ARBA00005439"/>
    </source>
</evidence>
<feature type="chain" id="PRO_5044759679" description="Translation initiation factor IF-3" evidence="6">
    <location>
        <begin position="16"/>
        <end position="346"/>
    </location>
</feature>
<dbReference type="SUPFAM" id="SSF54364">
    <property type="entry name" value="Translation initiation factor IF3, N-terminal domain"/>
    <property type="match status" value="1"/>
</dbReference>
<keyword evidence="2" id="KW-0396">Initiation factor</keyword>
<dbReference type="InterPro" id="IPR036787">
    <property type="entry name" value="T_IF-3_N_sf"/>
</dbReference>
<evidence type="ECO:0000259" key="8">
    <source>
        <dbReference type="Pfam" id="PF05198"/>
    </source>
</evidence>
<keyword evidence="6" id="KW-0732">Signal</keyword>
<feature type="domain" description="Translation initiation factor 3 N-terminal" evidence="8">
    <location>
        <begin position="78"/>
        <end position="152"/>
    </location>
</feature>
<evidence type="ECO:0000313" key="9">
    <source>
        <dbReference type="EMBL" id="KAL3788740.1"/>
    </source>
</evidence>
<dbReference type="NCBIfam" id="TIGR00168">
    <property type="entry name" value="infC"/>
    <property type="match status" value="1"/>
</dbReference>
<feature type="compositionally biased region" description="Acidic residues" evidence="5">
    <location>
        <begin position="311"/>
        <end position="331"/>
    </location>
</feature>
<evidence type="ECO:0008006" key="11">
    <source>
        <dbReference type="Google" id="ProtNLM"/>
    </source>
</evidence>
<dbReference type="Pfam" id="PF00707">
    <property type="entry name" value="IF3_C"/>
    <property type="match status" value="1"/>
</dbReference>
<dbReference type="Gene3D" id="3.30.110.10">
    <property type="entry name" value="Translation initiation factor 3 (IF-3), C-terminal domain"/>
    <property type="match status" value="1"/>
</dbReference>
<dbReference type="InterPro" id="IPR019815">
    <property type="entry name" value="Translation_initiation_fac_3_C"/>
</dbReference>
<dbReference type="InterPro" id="IPR036788">
    <property type="entry name" value="T_IF-3_C_sf"/>
</dbReference>
<feature type="region of interest" description="Disordered" evidence="5">
    <location>
        <begin position="286"/>
        <end position="346"/>
    </location>
</feature>
<name>A0ABD3PKK7_9STRA</name>
<feature type="domain" description="Translation initiation factor 3 C-terminal" evidence="7">
    <location>
        <begin position="159"/>
        <end position="243"/>
    </location>
</feature>
<dbReference type="GO" id="GO:0005737">
    <property type="term" value="C:cytoplasm"/>
    <property type="evidence" value="ECO:0007669"/>
    <property type="project" value="UniProtKB-ARBA"/>
</dbReference>
<keyword evidence="3" id="KW-0648">Protein biosynthesis</keyword>
<proteinExistence type="inferred from homology"/>
<accession>A0ABD3PKK7</accession>
<dbReference type="FunFam" id="3.30.110.10:FF:000001">
    <property type="entry name" value="Translation initiation factor IF-3"/>
    <property type="match status" value="1"/>
</dbReference>
<dbReference type="GO" id="GO:0003743">
    <property type="term" value="F:translation initiation factor activity"/>
    <property type="evidence" value="ECO:0007669"/>
    <property type="project" value="UniProtKB-KW"/>
</dbReference>
<feature type="coiled-coil region" evidence="4">
    <location>
        <begin position="248"/>
        <end position="277"/>
    </location>
</feature>
<dbReference type="SUPFAM" id="SSF55200">
    <property type="entry name" value="Translation initiation factor IF3, C-terminal domain"/>
    <property type="match status" value="1"/>
</dbReference>
<dbReference type="PANTHER" id="PTHR10938">
    <property type="entry name" value="TRANSLATION INITIATION FACTOR IF-3"/>
    <property type="match status" value="1"/>
</dbReference>
<comment type="caution">
    <text evidence="9">The sequence shown here is derived from an EMBL/GenBank/DDBJ whole genome shotgun (WGS) entry which is preliminary data.</text>
</comment>
<dbReference type="AlphaFoldDB" id="A0ABD3PKK7"/>
<feature type="compositionally biased region" description="Acidic residues" evidence="5">
    <location>
        <begin position="288"/>
        <end position="303"/>
    </location>
</feature>
<sequence>MVSFITSSAVATVVATFLSSSASFHCANAFVAPSNLPHNKLASVPNCASVSGTSLSAINRGGGRTRGAPKPTEFVPPMNDEITEKEVRVTVGTKEGKDEILGVMSKAQALAKAQELGGLDLILINPNSDPPVCKIVDYSKYRYMQEKKRKEKAKNSKATEIKEVKMSYKIGEHDYDVRLKAASKFIKQGNRVKLTVQFRGREVQHDRLGVDLMERLAKDLEDICNMEGKPRREGRNLGAILTPRSEVVKALNDAKRLREKEKKKAKAETLAQRELQKKNGVIIVDGAVDNEDEDDEDDEDDDIGGVLAGIDLDDDEDDEFDDDDDDMDASLDELLGTSKMTDDLFS</sequence>
<dbReference type="InterPro" id="IPR001288">
    <property type="entry name" value="Translation_initiation_fac_3"/>
</dbReference>
<evidence type="ECO:0000259" key="7">
    <source>
        <dbReference type="Pfam" id="PF00707"/>
    </source>
</evidence>
<evidence type="ECO:0000256" key="3">
    <source>
        <dbReference type="ARBA" id="ARBA00022917"/>
    </source>
</evidence>
<dbReference type="PANTHER" id="PTHR10938:SF0">
    <property type="entry name" value="TRANSLATION INITIATION FACTOR IF-3, MITOCHONDRIAL"/>
    <property type="match status" value="1"/>
</dbReference>
<gene>
    <name evidence="9" type="ORF">HJC23_012296</name>
</gene>
<reference evidence="9 10" key="1">
    <citation type="journal article" date="2020" name="G3 (Bethesda)">
        <title>Improved Reference Genome for Cyclotella cryptica CCMP332, a Model for Cell Wall Morphogenesis, Salinity Adaptation, and Lipid Production in Diatoms (Bacillariophyta).</title>
        <authorList>
            <person name="Roberts W.R."/>
            <person name="Downey K.M."/>
            <person name="Ruck E.C."/>
            <person name="Traller J.C."/>
            <person name="Alverson A.J."/>
        </authorList>
    </citation>
    <scope>NUCLEOTIDE SEQUENCE [LARGE SCALE GENOMIC DNA]</scope>
    <source>
        <strain evidence="9 10">CCMP332</strain>
    </source>
</reference>
<protein>
    <recommendedName>
        <fullName evidence="11">Translation initiation factor IF-3</fullName>
    </recommendedName>
</protein>
<comment type="similarity">
    <text evidence="1">Belongs to the IF-3 family.</text>
</comment>
<dbReference type="Gene3D" id="3.10.20.80">
    <property type="entry name" value="Translation initiation factor 3 (IF-3), N-terminal domain"/>
    <property type="match status" value="1"/>
</dbReference>
<feature type="signal peptide" evidence="6">
    <location>
        <begin position="1"/>
        <end position="15"/>
    </location>
</feature>
<evidence type="ECO:0000256" key="5">
    <source>
        <dbReference type="SAM" id="MobiDB-lite"/>
    </source>
</evidence>
<dbReference type="EMBL" id="JABMIG020000152">
    <property type="protein sequence ID" value="KAL3788740.1"/>
    <property type="molecule type" value="Genomic_DNA"/>
</dbReference>
<evidence type="ECO:0000313" key="10">
    <source>
        <dbReference type="Proteomes" id="UP001516023"/>
    </source>
</evidence>
<keyword evidence="4" id="KW-0175">Coiled coil</keyword>
<evidence type="ECO:0000256" key="6">
    <source>
        <dbReference type="SAM" id="SignalP"/>
    </source>
</evidence>
<keyword evidence="10" id="KW-1185">Reference proteome</keyword>
<evidence type="ECO:0000256" key="2">
    <source>
        <dbReference type="ARBA" id="ARBA00022540"/>
    </source>
</evidence>